<gene>
    <name evidence="2" type="ORF">HF843_03190</name>
</gene>
<feature type="compositionally biased region" description="Polar residues" evidence="1">
    <location>
        <begin position="27"/>
        <end position="45"/>
    </location>
</feature>
<evidence type="ECO:0000313" key="2">
    <source>
        <dbReference type="EMBL" id="NMF02193.1"/>
    </source>
</evidence>
<accession>A0A848D6R3</accession>
<sequence length="89" mass="9148">MNGKSRGVQAPTTQGASAGKPSKDSDGTASDCSANGPSNGTTKSGTRLRLRGHARLIERHGGSMTWDQADGSFSLEAMIPLHDYTGAGD</sequence>
<dbReference type="EMBL" id="JABAGJ010000003">
    <property type="protein sequence ID" value="NMF02193.1"/>
    <property type="molecule type" value="Genomic_DNA"/>
</dbReference>
<feature type="region of interest" description="Disordered" evidence="1">
    <location>
        <begin position="1"/>
        <end position="54"/>
    </location>
</feature>
<protein>
    <submittedName>
        <fullName evidence="2">Uncharacterized protein</fullName>
    </submittedName>
</protein>
<evidence type="ECO:0000256" key="1">
    <source>
        <dbReference type="SAM" id="MobiDB-lite"/>
    </source>
</evidence>
<reference evidence="2 3" key="1">
    <citation type="submission" date="2020-04" db="EMBL/GenBank/DDBJ databases">
        <authorList>
            <person name="Hitch T.C.A."/>
            <person name="Wylensek D."/>
            <person name="Clavel T."/>
        </authorList>
    </citation>
    <scope>NUCLEOTIDE SEQUENCE [LARGE SCALE GENOMIC DNA]</scope>
    <source>
        <strain evidence="2 3">WCA-130-P53-4B</strain>
    </source>
</reference>
<name>A0A848D6R3_9BIFI</name>
<dbReference type="RefSeq" id="WP_168973367.1">
    <property type="nucleotide sequence ID" value="NZ_JABAGJ010000003.1"/>
</dbReference>
<comment type="caution">
    <text evidence="2">The sequence shown here is derived from an EMBL/GenBank/DDBJ whole genome shotgun (WGS) entry which is preliminary data.</text>
</comment>
<dbReference type="AlphaFoldDB" id="A0A848D6R3"/>
<proteinExistence type="predicted"/>
<organism evidence="2 3">
    <name type="scientific">Bifidobacterium boum</name>
    <dbReference type="NCBI Taxonomy" id="78343"/>
    <lineage>
        <taxon>Bacteria</taxon>
        <taxon>Bacillati</taxon>
        <taxon>Actinomycetota</taxon>
        <taxon>Actinomycetes</taxon>
        <taxon>Bifidobacteriales</taxon>
        <taxon>Bifidobacteriaceae</taxon>
        <taxon>Bifidobacterium</taxon>
    </lineage>
</organism>
<dbReference type="Proteomes" id="UP000583419">
    <property type="component" value="Unassembled WGS sequence"/>
</dbReference>
<evidence type="ECO:0000313" key="3">
    <source>
        <dbReference type="Proteomes" id="UP000583419"/>
    </source>
</evidence>